<organism evidence="3 4">
    <name type="scientific">Gomphillus americanus</name>
    <dbReference type="NCBI Taxonomy" id="1940652"/>
    <lineage>
        <taxon>Eukaryota</taxon>
        <taxon>Fungi</taxon>
        <taxon>Dikarya</taxon>
        <taxon>Ascomycota</taxon>
        <taxon>Pezizomycotina</taxon>
        <taxon>Lecanoromycetes</taxon>
        <taxon>OSLEUM clade</taxon>
        <taxon>Ostropomycetidae</taxon>
        <taxon>Ostropales</taxon>
        <taxon>Graphidaceae</taxon>
        <taxon>Gomphilloideae</taxon>
        <taxon>Gomphillus</taxon>
    </lineage>
</organism>
<dbReference type="PANTHER" id="PTHR12794">
    <property type="entry name" value="GEMIN2"/>
    <property type="match status" value="1"/>
</dbReference>
<evidence type="ECO:0000256" key="1">
    <source>
        <dbReference type="ARBA" id="ARBA00025758"/>
    </source>
</evidence>
<evidence type="ECO:0000256" key="2">
    <source>
        <dbReference type="SAM" id="MobiDB-lite"/>
    </source>
</evidence>
<sequence>MDDGANHVNPLIDPTYGQRSALPDFYDGDESVSEALGYLRSVRSEASAIPHLLVAEEKPNVDDEKWSHLGYYEDGTYTGTAPYEELQPSMSATQQAYYDGLRLHFAATRSKLAQSPPLLTISPVNSSAVLNPSSSHAQYLHGFLYKSPIPRELAKASQEAVMTGLRRYAAIMNKRNFQQGEEENSHLGAWGWALLAKCRELGQLDSEDVSTIREVAKAAIRLTNKIRISPVPSMECPEDGEVQDESKIEEEASISQNDPIGAGDSSAVATLDILITIIGEEFGQRDLLEGRQVW</sequence>
<dbReference type="GO" id="GO:0005634">
    <property type="term" value="C:nucleus"/>
    <property type="evidence" value="ECO:0007669"/>
    <property type="project" value="TreeGrafter"/>
</dbReference>
<dbReference type="Pfam" id="PF04938">
    <property type="entry name" value="SIP1"/>
    <property type="match status" value="1"/>
</dbReference>
<dbReference type="InterPro" id="IPR035426">
    <property type="entry name" value="Gemin2/Brr1"/>
</dbReference>
<evidence type="ECO:0000313" key="4">
    <source>
        <dbReference type="Proteomes" id="UP000664169"/>
    </source>
</evidence>
<protein>
    <submittedName>
        <fullName evidence="3">Uncharacterized protein</fullName>
    </submittedName>
</protein>
<dbReference type="AlphaFoldDB" id="A0A8H3F9U1"/>
<evidence type="ECO:0000313" key="3">
    <source>
        <dbReference type="EMBL" id="CAF9916851.1"/>
    </source>
</evidence>
<dbReference type="GO" id="GO:0032797">
    <property type="term" value="C:SMN complex"/>
    <property type="evidence" value="ECO:0007669"/>
    <property type="project" value="TreeGrafter"/>
</dbReference>
<dbReference type="PANTHER" id="PTHR12794:SF0">
    <property type="entry name" value="GEM-ASSOCIATED PROTEIN 2"/>
    <property type="match status" value="1"/>
</dbReference>
<dbReference type="OrthoDB" id="428895at2759"/>
<reference evidence="3" key="1">
    <citation type="submission" date="2021-03" db="EMBL/GenBank/DDBJ databases">
        <authorList>
            <person name="Tagirdzhanova G."/>
        </authorList>
    </citation>
    <scope>NUCLEOTIDE SEQUENCE</scope>
</reference>
<dbReference type="Gene3D" id="1.20.58.1070">
    <property type="match status" value="1"/>
</dbReference>
<comment type="caution">
    <text evidence="3">The sequence shown here is derived from an EMBL/GenBank/DDBJ whole genome shotgun (WGS) entry which is preliminary data.</text>
</comment>
<keyword evidence="4" id="KW-1185">Reference proteome</keyword>
<feature type="region of interest" description="Disordered" evidence="2">
    <location>
        <begin position="232"/>
        <end position="261"/>
    </location>
</feature>
<dbReference type="EMBL" id="CAJPDQ010000011">
    <property type="protein sequence ID" value="CAF9916851.1"/>
    <property type="molecule type" value="Genomic_DNA"/>
</dbReference>
<gene>
    <name evidence="3" type="ORF">GOMPHAMPRED_001122</name>
</gene>
<proteinExistence type="inferred from homology"/>
<dbReference type="Proteomes" id="UP000664169">
    <property type="component" value="Unassembled WGS sequence"/>
</dbReference>
<dbReference type="GO" id="GO:0000387">
    <property type="term" value="P:spliceosomal snRNP assembly"/>
    <property type="evidence" value="ECO:0007669"/>
    <property type="project" value="InterPro"/>
</dbReference>
<accession>A0A8H3F9U1</accession>
<name>A0A8H3F9U1_9LECA</name>
<comment type="similarity">
    <text evidence="1">Belongs to the gemin-2 family.</text>
</comment>